<feature type="domain" description="Multidrug resistance protein MdtA-like C-terminal permuted SH3" evidence="3">
    <location>
        <begin position="291"/>
        <end position="348"/>
    </location>
</feature>
<dbReference type="Pfam" id="PF25967">
    <property type="entry name" value="RND-MFP_C"/>
    <property type="match status" value="1"/>
</dbReference>
<dbReference type="EMBL" id="CP046415">
    <property type="protein sequence ID" value="QGT78557.1"/>
    <property type="molecule type" value="Genomic_DNA"/>
</dbReference>
<reference evidence="5 6" key="1">
    <citation type="submission" date="2019-11" db="EMBL/GenBank/DDBJ databases">
        <authorList>
            <person name="Zhang J."/>
            <person name="Sun C."/>
        </authorList>
    </citation>
    <scope>NUCLEOTIDE SEQUENCE [LARGE SCALE GENOMIC DNA]</scope>
    <source>
        <strain evidence="6">sp2</strain>
    </source>
</reference>
<dbReference type="NCBIfam" id="TIGR01730">
    <property type="entry name" value="RND_mfp"/>
    <property type="match status" value="1"/>
</dbReference>
<evidence type="ECO:0000313" key="6">
    <source>
        <dbReference type="Proteomes" id="UP000427716"/>
    </source>
</evidence>
<comment type="similarity">
    <text evidence="1">Belongs to the membrane fusion protein (MFP) (TC 8.A.1) family.</text>
</comment>
<gene>
    <name evidence="5" type="ORF">GM160_06410</name>
</gene>
<keyword evidence="2" id="KW-0732">Signal</keyword>
<dbReference type="Pfam" id="PF25973">
    <property type="entry name" value="BSH_CzcB"/>
    <property type="match status" value="1"/>
</dbReference>
<dbReference type="Gene3D" id="2.40.30.170">
    <property type="match status" value="1"/>
</dbReference>
<dbReference type="InterPro" id="IPR058627">
    <property type="entry name" value="MdtA-like_C"/>
</dbReference>
<dbReference type="Proteomes" id="UP000427716">
    <property type="component" value="Chromosome"/>
</dbReference>
<dbReference type="GO" id="GO:0015562">
    <property type="term" value="F:efflux transmembrane transporter activity"/>
    <property type="evidence" value="ECO:0007669"/>
    <property type="project" value="TreeGrafter"/>
</dbReference>
<name>A0A6I6D2Z4_9GAMM</name>
<dbReference type="GO" id="GO:1990281">
    <property type="term" value="C:efflux pump complex"/>
    <property type="evidence" value="ECO:0007669"/>
    <property type="project" value="TreeGrafter"/>
</dbReference>
<dbReference type="Gene3D" id="2.40.420.20">
    <property type="match status" value="1"/>
</dbReference>
<dbReference type="KEGG" id="ghl:GM160_06410"/>
<evidence type="ECO:0000256" key="2">
    <source>
        <dbReference type="SAM" id="SignalP"/>
    </source>
</evidence>
<feature type="domain" description="CzcB-like barrel-sandwich hybrid" evidence="4">
    <location>
        <begin position="63"/>
        <end position="202"/>
    </location>
</feature>
<sequence length="369" mass="39664">MKSRHRSPSRVLVTIAALGALLFSAVSTALLAAEPPRVATETATVTEIVDVVELDGTANSLHTAALSVEIAGLVDEVMVETGDRVTAGTPLFALDAELERLAVAGLEAERRQAVAARREAGRRLDEARSVGAGRNIPETEVQARASAVDEAEARLAAVSADLERGQARLERHRLVAPFDGVVTERLAERGEWVVPGEALVHLVDRDALRLDFPVPQRYYPLVGDQATLHYRLDGTGMDWQVGRIATVVPVTDPTSRTFLVRGESTGGNPVLPGMAIEGRLRLPTGQEGLTVARDAVQRYPDGRTTVWVIDDADEQTVAERQVELADGFDDRVVVTAGIEAGDQVIVRGNEALERGMQVRVEPRETGEAG</sequence>
<accession>A0A6I6D2Z4</accession>
<dbReference type="InterPro" id="IPR058647">
    <property type="entry name" value="BSH_CzcB-like"/>
</dbReference>
<evidence type="ECO:0000313" key="5">
    <source>
        <dbReference type="EMBL" id="QGT78557.1"/>
    </source>
</evidence>
<dbReference type="InterPro" id="IPR006143">
    <property type="entry name" value="RND_pump_MFP"/>
</dbReference>
<dbReference type="AlphaFoldDB" id="A0A6I6D2Z4"/>
<feature type="chain" id="PRO_5026290768" evidence="2">
    <location>
        <begin position="33"/>
        <end position="369"/>
    </location>
</feature>
<evidence type="ECO:0000256" key="1">
    <source>
        <dbReference type="ARBA" id="ARBA00009477"/>
    </source>
</evidence>
<keyword evidence="6" id="KW-1185">Reference proteome</keyword>
<dbReference type="Gene3D" id="1.10.287.470">
    <property type="entry name" value="Helix hairpin bin"/>
    <property type="match status" value="1"/>
</dbReference>
<dbReference type="RefSeq" id="WP_156574000.1">
    <property type="nucleotide sequence ID" value="NZ_CP046415.1"/>
</dbReference>
<dbReference type="Gene3D" id="2.40.50.100">
    <property type="match status" value="1"/>
</dbReference>
<dbReference type="PANTHER" id="PTHR30469">
    <property type="entry name" value="MULTIDRUG RESISTANCE PROTEIN MDTA"/>
    <property type="match status" value="1"/>
</dbReference>
<evidence type="ECO:0000259" key="4">
    <source>
        <dbReference type="Pfam" id="PF25973"/>
    </source>
</evidence>
<proteinExistence type="inferred from homology"/>
<organism evidence="5 6">
    <name type="scientific">Guyparkeria halophila</name>
    <dbReference type="NCBI Taxonomy" id="47960"/>
    <lineage>
        <taxon>Bacteria</taxon>
        <taxon>Pseudomonadati</taxon>
        <taxon>Pseudomonadota</taxon>
        <taxon>Gammaproteobacteria</taxon>
        <taxon>Chromatiales</taxon>
        <taxon>Thioalkalibacteraceae</taxon>
        <taxon>Guyparkeria</taxon>
    </lineage>
</organism>
<protein>
    <submittedName>
        <fullName evidence="5">Efflux RND transporter periplasmic adaptor subunit</fullName>
    </submittedName>
</protein>
<dbReference type="PANTHER" id="PTHR30469:SF15">
    <property type="entry name" value="HLYD FAMILY OF SECRETION PROTEINS"/>
    <property type="match status" value="1"/>
</dbReference>
<dbReference type="SUPFAM" id="SSF111369">
    <property type="entry name" value="HlyD-like secretion proteins"/>
    <property type="match status" value="1"/>
</dbReference>
<feature type="signal peptide" evidence="2">
    <location>
        <begin position="1"/>
        <end position="32"/>
    </location>
</feature>
<evidence type="ECO:0000259" key="3">
    <source>
        <dbReference type="Pfam" id="PF25967"/>
    </source>
</evidence>